<proteinExistence type="predicted"/>
<comment type="caution">
    <text evidence="1">The sequence shown here is derived from an EMBL/GenBank/DDBJ whole genome shotgun (WGS) entry which is preliminary data.</text>
</comment>
<reference evidence="1" key="1">
    <citation type="journal article" date="2014" name="Front. Microbiol.">
        <title>High frequency of phylogenetically diverse reductive dehalogenase-homologous genes in deep subseafloor sedimentary metagenomes.</title>
        <authorList>
            <person name="Kawai M."/>
            <person name="Futagami T."/>
            <person name="Toyoda A."/>
            <person name="Takaki Y."/>
            <person name="Nishi S."/>
            <person name="Hori S."/>
            <person name="Arai W."/>
            <person name="Tsubouchi T."/>
            <person name="Morono Y."/>
            <person name="Uchiyama I."/>
            <person name="Ito T."/>
            <person name="Fujiyama A."/>
            <person name="Inagaki F."/>
            <person name="Takami H."/>
        </authorList>
    </citation>
    <scope>NUCLEOTIDE SEQUENCE</scope>
    <source>
        <strain evidence="1">Expedition CK06-06</strain>
    </source>
</reference>
<sequence>LIEEELELELEKLIDDEEELEPIKYFGIFHPYFSNNQHKCI</sequence>
<gene>
    <name evidence="1" type="ORF">S01H4_67208</name>
</gene>
<feature type="non-terminal residue" evidence="1">
    <location>
        <position position="41"/>
    </location>
</feature>
<accession>X1EU67</accession>
<dbReference type="AlphaFoldDB" id="X1EU67"/>
<feature type="non-terminal residue" evidence="1">
    <location>
        <position position="1"/>
    </location>
</feature>
<protein>
    <submittedName>
        <fullName evidence="1">Uncharacterized protein</fullName>
    </submittedName>
</protein>
<name>X1EU67_9ZZZZ</name>
<organism evidence="1">
    <name type="scientific">marine sediment metagenome</name>
    <dbReference type="NCBI Taxonomy" id="412755"/>
    <lineage>
        <taxon>unclassified sequences</taxon>
        <taxon>metagenomes</taxon>
        <taxon>ecological metagenomes</taxon>
    </lineage>
</organism>
<dbReference type="EMBL" id="BART01042123">
    <property type="protein sequence ID" value="GAH20709.1"/>
    <property type="molecule type" value="Genomic_DNA"/>
</dbReference>
<evidence type="ECO:0000313" key="1">
    <source>
        <dbReference type="EMBL" id="GAH20709.1"/>
    </source>
</evidence>